<dbReference type="AlphaFoldDB" id="A0A563F2W3"/>
<dbReference type="Proteomes" id="UP000316639">
    <property type="component" value="Unassembled WGS sequence"/>
</dbReference>
<evidence type="ECO:0000313" key="2">
    <source>
        <dbReference type="Proteomes" id="UP000316639"/>
    </source>
</evidence>
<organism evidence="1 2">
    <name type="scientific">Lentzea tibetensis</name>
    <dbReference type="NCBI Taxonomy" id="2591470"/>
    <lineage>
        <taxon>Bacteria</taxon>
        <taxon>Bacillati</taxon>
        <taxon>Actinomycetota</taxon>
        <taxon>Actinomycetes</taxon>
        <taxon>Pseudonocardiales</taxon>
        <taxon>Pseudonocardiaceae</taxon>
        <taxon>Lentzea</taxon>
    </lineage>
</organism>
<reference evidence="1 2" key="1">
    <citation type="submission" date="2019-07" db="EMBL/GenBank/DDBJ databases">
        <title>Lentzea xizangensis sp. nov., isolated from Qinghai-Tibetan Plateau Soils.</title>
        <authorList>
            <person name="Huang J."/>
        </authorList>
    </citation>
    <scope>NUCLEOTIDE SEQUENCE [LARGE SCALE GENOMIC DNA]</scope>
    <source>
        <strain evidence="1 2">FXJ1.1311</strain>
    </source>
</reference>
<sequence>MTNPLGPFQPIWDAWDEVDGEMKRKPLTHFREAVRIQFDELDAHLANGKRDAAAREVVDVISIALNCLRNLGYQPDEIADIARARAENRMRGQAAEILDSYQKRYGI</sequence>
<keyword evidence="2" id="KW-1185">Reference proteome</keyword>
<proteinExistence type="predicted"/>
<comment type="caution">
    <text evidence="1">The sequence shown here is derived from an EMBL/GenBank/DDBJ whole genome shotgun (WGS) entry which is preliminary data.</text>
</comment>
<name>A0A563F2W3_9PSEU</name>
<dbReference type="RefSeq" id="WP_146349042.1">
    <property type="nucleotide sequence ID" value="NZ_VOBR01000001.1"/>
</dbReference>
<evidence type="ECO:0008006" key="3">
    <source>
        <dbReference type="Google" id="ProtNLM"/>
    </source>
</evidence>
<dbReference type="EMBL" id="VOBR01000001">
    <property type="protein sequence ID" value="TWP54259.1"/>
    <property type="molecule type" value="Genomic_DNA"/>
</dbReference>
<accession>A0A563F2W3</accession>
<gene>
    <name evidence="1" type="ORF">FKR81_01505</name>
</gene>
<dbReference type="OrthoDB" id="4209451at2"/>
<evidence type="ECO:0000313" key="1">
    <source>
        <dbReference type="EMBL" id="TWP54259.1"/>
    </source>
</evidence>
<protein>
    <recommendedName>
        <fullName evidence="3">NTP pyrophosphohydrolase MazG putative catalytic core domain-containing protein</fullName>
    </recommendedName>
</protein>